<keyword evidence="1" id="KW-0175">Coiled coil</keyword>
<evidence type="ECO:0008006" key="5">
    <source>
        <dbReference type="Google" id="ProtNLM"/>
    </source>
</evidence>
<reference evidence="3 4" key="1">
    <citation type="submission" date="2018-11" db="EMBL/GenBank/DDBJ databases">
        <title>Genomes From Bacteria Associated with the Canine Oral Cavity: a Test Case for Automated Genome-Based Taxonomic Assignment.</title>
        <authorList>
            <person name="Coil D.A."/>
            <person name="Jospin G."/>
            <person name="Darling A.E."/>
            <person name="Wallis C."/>
            <person name="Davis I.J."/>
            <person name="Harris S."/>
            <person name="Eisen J.A."/>
            <person name="Holcombe L.J."/>
            <person name="O'Flynn C."/>
        </authorList>
    </citation>
    <scope>NUCLEOTIDE SEQUENCE [LARGE SCALE GENOMIC DNA]</scope>
    <source>
        <strain evidence="3 4">OH2617_COT-023</strain>
    </source>
</reference>
<dbReference type="RefSeq" id="WP_124751477.1">
    <property type="nucleotide sequence ID" value="NZ_RQYS01000024.1"/>
</dbReference>
<comment type="caution">
    <text evidence="3">The sequence shown here is derived from an EMBL/GenBank/DDBJ whole genome shotgun (WGS) entry which is preliminary data.</text>
</comment>
<protein>
    <recommendedName>
        <fullName evidence="5">Outer membrane protein beta-barrel domain-containing protein</fullName>
    </recommendedName>
</protein>
<feature type="coiled-coil region" evidence="1">
    <location>
        <begin position="419"/>
        <end position="483"/>
    </location>
</feature>
<evidence type="ECO:0000256" key="2">
    <source>
        <dbReference type="SAM" id="SignalP"/>
    </source>
</evidence>
<dbReference type="OrthoDB" id="1010796at2"/>
<dbReference type="AlphaFoldDB" id="A0A3P1XSR7"/>
<accession>A0A3P1XSR7</accession>
<dbReference type="SUPFAM" id="SSF56925">
    <property type="entry name" value="OMPA-like"/>
    <property type="match status" value="3"/>
</dbReference>
<proteinExistence type="predicted"/>
<feature type="chain" id="PRO_5018201166" description="Outer membrane protein beta-barrel domain-containing protein" evidence="2">
    <location>
        <begin position="24"/>
        <end position="758"/>
    </location>
</feature>
<sequence length="758" mass="84247">MKRNFILTYFFLTIFLTSGLVNAQVKDVSVTVSPLIEYQWWNKNINLKDNMFYGVRAGFGFGPHFELRAVAEKSFDIQSKLKSSKWNISDDLISKLPDHTVDITRLSGEAKLNILSGVGISPYILAGAGVQYFKYDPFTEGLDARDYKEQQIFASWGAGIKINLSPRIVFSLEGKQLLFNMDPQNAYFNPNMRNKDKRLANYAAMASLDIYLGGSNRSFNSRLDKRVRDSYTSGFVNGLKFVLEPGVAYVNFNEKLPYTDQWFMGGSAGVDFSSLVGLRAYYYQATEDPAKLSFKFNDNLRMYGLNLITRLNQPRGIVPYLQFGGGYLDSKGYNFIGSDQVKENFDKNNLFLQLGGGIEIPVSRYFALFGTGNAMMMAQKGVSPEDIVKPSQIRTSMMYTAGLRINLGAPVKSGSALYASALESEREKNREKINAMRAEYEEKLNAVNAELAEALEKGDNERVEVLLEERKELSEEKTAIEAGEPAKTKETMTAEEFEDLVNRTIEKVLKEKKSRTSSTLSDNDFGLVLEALRQDRPAGVAATSPANDALLIELKALASKMDRNYETLLRSNTQTQAAGGTTTVVVPSQPSTQIITPTQTPVVTVDQAGNVSDSRVMAMEGGTGSGRGSFLKYNRLAPMFGVNFGEQVTANIGLRGYLQVSNTHFDFVPEFFLALGSKTGYGLSGNVLYNIQLKKDAPLHPYVGLGLGLFKQYKTLRAGSNIIVGTNFNFGNNALFVDYSIRNLFKNNQFSVGYRFVF</sequence>
<dbReference type="EMBL" id="RQYS01000024">
    <property type="protein sequence ID" value="RRD61076.1"/>
    <property type="molecule type" value="Genomic_DNA"/>
</dbReference>
<dbReference type="Gene3D" id="2.40.160.20">
    <property type="match status" value="2"/>
</dbReference>
<keyword evidence="2" id="KW-0732">Signal</keyword>
<evidence type="ECO:0000313" key="4">
    <source>
        <dbReference type="Proteomes" id="UP000278609"/>
    </source>
</evidence>
<evidence type="ECO:0000313" key="3">
    <source>
        <dbReference type="EMBL" id="RRD61076.1"/>
    </source>
</evidence>
<gene>
    <name evidence="3" type="ORF">EII40_06565</name>
</gene>
<organism evidence="3 4">
    <name type="scientific">Tannerella forsythia</name>
    <name type="common">Bacteroides forsythus</name>
    <dbReference type="NCBI Taxonomy" id="28112"/>
    <lineage>
        <taxon>Bacteria</taxon>
        <taxon>Pseudomonadati</taxon>
        <taxon>Bacteroidota</taxon>
        <taxon>Bacteroidia</taxon>
        <taxon>Bacteroidales</taxon>
        <taxon>Tannerellaceae</taxon>
        <taxon>Tannerella</taxon>
    </lineage>
</organism>
<feature type="signal peptide" evidence="2">
    <location>
        <begin position="1"/>
        <end position="23"/>
    </location>
</feature>
<name>A0A3P1XSR7_TANFO</name>
<dbReference type="Proteomes" id="UP000278609">
    <property type="component" value="Unassembled WGS sequence"/>
</dbReference>
<dbReference type="InterPro" id="IPR011250">
    <property type="entry name" value="OMP/PagP_B-barrel"/>
</dbReference>
<evidence type="ECO:0000256" key="1">
    <source>
        <dbReference type="SAM" id="Coils"/>
    </source>
</evidence>